<organism evidence="2 3">
    <name type="scientific">Crepidotus variabilis</name>
    <dbReference type="NCBI Taxonomy" id="179855"/>
    <lineage>
        <taxon>Eukaryota</taxon>
        <taxon>Fungi</taxon>
        <taxon>Dikarya</taxon>
        <taxon>Basidiomycota</taxon>
        <taxon>Agaricomycotina</taxon>
        <taxon>Agaricomycetes</taxon>
        <taxon>Agaricomycetidae</taxon>
        <taxon>Agaricales</taxon>
        <taxon>Agaricineae</taxon>
        <taxon>Crepidotaceae</taxon>
        <taxon>Crepidotus</taxon>
    </lineage>
</organism>
<name>A0A9P6EMM5_9AGAR</name>
<dbReference type="Proteomes" id="UP000807306">
    <property type="component" value="Unassembled WGS sequence"/>
</dbReference>
<feature type="region of interest" description="Disordered" evidence="1">
    <location>
        <begin position="118"/>
        <end position="191"/>
    </location>
</feature>
<proteinExistence type="predicted"/>
<comment type="caution">
    <text evidence="2">The sequence shown here is derived from an EMBL/GenBank/DDBJ whole genome shotgun (WGS) entry which is preliminary data.</text>
</comment>
<keyword evidence="3" id="KW-1185">Reference proteome</keyword>
<accession>A0A9P6EMM5</accession>
<sequence length="412" mass="45215">MENAVAGPSSLNRQSLNSTPSNSAPAAGASLSSPNSKGHPPLTYPVVYLPPPGMLSRSLRFFLVVCVLFPRKSIPPPKQHLASTQDLLGRLQLHPAYDKYVRPYIHPQPSTIPGHVLLPDGTTSSNPINGVDGNTPGAGPATPGGVGAVDKGKGREVPIPGGDVDMHDAGDGDDDGDGTGKGEKKKKNSYKHLIKGIPGKHSIKKDDYLVTMMLVPPKQRMRIRRFDEKTQEDAFTVSLDGLKGWNINTLVVESAQAREDRKKRVRYLHHLIHGAFSDKHADDDSLIITLSQSILLTERSEKSRKIWTATVWRQYSVNTSAHFFGAFSASPTTTSRCINIHGETRNQHTKTKRRNASTWVKGNEWQWTCSRRSVGSDIRTRRGCCGRTKASNICSQAWLRGSQTRFRGAQAC</sequence>
<gene>
    <name evidence="2" type="ORF">CPB83DRAFT_624864</name>
</gene>
<reference evidence="2" key="1">
    <citation type="submission" date="2020-11" db="EMBL/GenBank/DDBJ databases">
        <authorList>
            <consortium name="DOE Joint Genome Institute"/>
            <person name="Ahrendt S."/>
            <person name="Riley R."/>
            <person name="Andreopoulos W."/>
            <person name="Labutti K."/>
            <person name="Pangilinan J."/>
            <person name="Ruiz-Duenas F.J."/>
            <person name="Barrasa J.M."/>
            <person name="Sanchez-Garcia M."/>
            <person name="Camarero S."/>
            <person name="Miyauchi S."/>
            <person name="Serrano A."/>
            <person name="Linde D."/>
            <person name="Babiker R."/>
            <person name="Drula E."/>
            <person name="Ayuso-Fernandez I."/>
            <person name="Pacheco R."/>
            <person name="Padilla G."/>
            <person name="Ferreira P."/>
            <person name="Barriuso J."/>
            <person name="Kellner H."/>
            <person name="Castanera R."/>
            <person name="Alfaro M."/>
            <person name="Ramirez L."/>
            <person name="Pisabarro A.G."/>
            <person name="Kuo A."/>
            <person name="Tritt A."/>
            <person name="Lipzen A."/>
            <person name="He G."/>
            <person name="Yan M."/>
            <person name="Ng V."/>
            <person name="Cullen D."/>
            <person name="Martin F."/>
            <person name="Rosso M.-N."/>
            <person name="Henrissat B."/>
            <person name="Hibbett D."/>
            <person name="Martinez A.T."/>
            <person name="Grigoriev I.V."/>
        </authorList>
    </citation>
    <scope>NUCLEOTIDE SEQUENCE</scope>
    <source>
        <strain evidence="2">CBS 506.95</strain>
    </source>
</reference>
<evidence type="ECO:0000313" key="3">
    <source>
        <dbReference type="Proteomes" id="UP000807306"/>
    </source>
</evidence>
<protein>
    <submittedName>
        <fullName evidence="2">Uncharacterized protein</fullName>
    </submittedName>
</protein>
<evidence type="ECO:0000256" key="1">
    <source>
        <dbReference type="SAM" id="MobiDB-lite"/>
    </source>
</evidence>
<feature type="region of interest" description="Disordered" evidence="1">
    <location>
        <begin position="1"/>
        <end position="36"/>
    </location>
</feature>
<dbReference type="OrthoDB" id="2160599at2759"/>
<feature type="compositionally biased region" description="Low complexity" evidence="1">
    <location>
        <begin position="15"/>
        <end position="36"/>
    </location>
</feature>
<evidence type="ECO:0000313" key="2">
    <source>
        <dbReference type="EMBL" id="KAF9532508.1"/>
    </source>
</evidence>
<dbReference type="EMBL" id="MU157831">
    <property type="protein sequence ID" value="KAF9532508.1"/>
    <property type="molecule type" value="Genomic_DNA"/>
</dbReference>
<dbReference type="AlphaFoldDB" id="A0A9P6EMM5"/>